<feature type="domain" description="Rhodopsin" evidence="7">
    <location>
        <begin position="21"/>
        <end position="183"/>
    </location>
</feature>
<evidence type="ECO:0000256" key="6">
    <source>
        <dbReference type="SAM" id="Phobius"/>
    </source>
</evidence>
<keyword evidence="9" id="KW-1185">Reference proteome</keyword>
<dbReference type="EMBL" id="JAJVDC020000110">
    <property type="protein sequence ID" value="KAL1624257.1"/>
    <property type="molecule type" value="Genomic_DNA"/>
</dbReference>
<reference evidence="8 9" key="1">
    <citation type="submission" date="2024-02" db="EMBL/GenBank/DDBJ databases">
        <title>De novo assembly and annotation of 12 fungi associated with fruit tree decline syndrome in Ontario, Canada.</title>
        <authorList>
            <person name="Sulman M."/>
            <person name="Ellouze W."/>
            <person name="Ilyukhin E."/>
        </authorList>
    </citation>
    <scope>NUCLEOTIDE SEQUENCE [LARGE SCALE GENOMIC DNA]</scope>
    <source>
        <strain evidence="8 9">M1-105</strain>
    </source>
</reference>
<sequence>MDIPKVLPANANDDRKVKQIATTDRGMGSHIAVVLHSRGPAALDQYNLQAIYISALFYQATLGLTKLSILSLYRRILAGTPCRTLPRLNAATTALAALTTTANVCTAAFQCAPVAAAFTHPDRDHHHHHQKGHCINRPPFYLATAATSIATDAAVYALAIAIIRPLRADPRRKRRALATLLAGLL</sequence>
<evidence type="ECO:0000256" key="4">
    <source>
        <dbReference type="ARBA" id="ARBA00023136"/>
    </source>
</evidence>
<comment type="similarity">
    <text evidence="5">Belongs to the SAT4 family.</text>
</comment>
<name>A0ABR3SM18_9PEZI</name>
<keyword evidence="4 6" id="KW-0472">Membrane</keyword>
<dbReference type="Pfam" id="PF20684">
    <property type="entry name" value="Fung_rhodopsin"/>
    <property type="match status" value="1"/>
</dbReference>
<dbReference type="PANTHER" id="PTHR33048:SF47">
    <property type="entry name" value="INTEGRAL MEMBRANE PROTEIN-RELATED"/>
    <property type="match status" value="1"/>
</dbReference>
<comment type="caution">
    <text evidence="8">The sequence shown here is derived from an EMBL/GenBank/DDBJ whole genome shotgun (WGS) entry which is preliminary data.</text>
</comment>
<dbReference type="Proteomes" id="UP001521116">
    <property type="component" value="Unassembled WGS sequence"/>
</dbReference>
<evidence type="ECO:0000259" key="7">
    <source>
        <dbReference type="Pfam" id="PF20684"/>
    </source>
</evidence>
<feature type="transmembrane region" description="Helical" evidence="6">
    <location>
        <begin position="140"/>
        <end position="163"/>
    </location>
</feature>
<protein>
    <recommendedName>
        <fullName evidence="7">Rhodopsin domain-containing protein</fullName>
    </recommendedName>
</protein>
<evidence type="ECO:0000256" key="2">
    <source>
        <dbReference type="ARBA" id="ARBA00022692"/>
    </source>
</evidence>
<proteinExistence type="inferred from homology"/>
<organism evidence="8 9">
    <name type="scientific">Neofusicoccum ribis</name>
    <dbReference type="NCBI Taxonomy" id="45134"/>
    <lineage>
        <taxon>Eukaryota</taxon>
        <taxon>Fungi</taxon>
        <taxon>Dikarya</taxon>
        <taxon>Ascomycota</taxon>
        <taxon>Pezizomycotina</taxon>
        <taxon>Dothideomycetes</taxon>
        <taxon>Dothideomycetes incertae sedis</taxon>
        <taxon>Botryosphaeriales</taxon>
        <taxon>Botryosphaeriaceae</taxon>
        <taxon>Neofusicoccum</taxon>
    </lineage>
</organism>
<dbReference type="PANTHER" id="PTHR33048">
    <property type="entry name" value="PTH11-LIKE INTEGRAL MEMBRANE PROTEIN (AFU_ORTHOLOGUE AFUA_5G11245)"/>
    <property type="match status" value="1"/>
</dbReference>
<dbReference type="InterPro" id="IPR049326">
    <property type="entry name" value="Rhodopsin_dom_fungi"/>
</dbReference>
<evidence type="ECO:0000313" key="8">
    <source>
        <dbReference type="EMBL" id="KAL1624257.1"/>
    </source>
</evidence>
<comment type="subcellular location">
    <subcellularLocation>
        <location evidence="1">Membrane</location>
        <topology evidence="1">Multi-pass membrane protein</topology>
    </subcellularLocation>
</comment>
<gene>
    <name evidence="8" type="ORF">SLS56_007959</name>
</gene>
<keyword evidence="3 6" id="KW-1133">Transmembrane helix</keyword>
<keyword evidence="2 6" id="KW-0812">Transmembrane</keyword>
<evidence type="ECO:0000256" key="5">
    <source>
        <dbReference type="ARBA" id="ARBA00038359"/>
    </source>
</evidence>
<evidence type="ECO:0000256" key="1">
    <source>
        <dbReference type="ARBA" id="ARBA00004141"/>
    </source>
</evidence>
<dbReference type="InterPro" id="IPR052337">
    <property type="entry name" value="SAT4-like"/>
</dbReference>
<evidence type="ECO:0000313" key="9">
    <source>
        <dbReference type="Proteomes" id="UP001521116"/>
    </source>
</evidence>
<accession>A0ABR3SM18</accession>
<evidence type="ECO:0000256" key="3">
    <source>
        <dbReference type="ARBA" id="ARBA00022989"/>
    </source>
</evidence>